<feature type="non-terminal residue" evidence="4">
    <location>
        <position position="73"/>
    </location>
</feature>
<evidence type="ECO:0008006" key="6">
    <source>
        <dbReference type="Google" id="ProtNLM"/>
    </source>
</evidence>
<dbReference type="InterPro" id="IPR002347">
    <property type="entry name" value="SDR_fam"/>
</dbReference>
<dbReference type="Gene3D" id="3.40.50.720">
    <property type="entry name" value="NAD(P)-binding Rossmann-like Domain"/>
    <property type="match status" value="1"/>
</dbReference>
<evidence type="ECO:0000256" key="1">
    <source>
        <dbReference type="ARBA" id="ARBA00006484"/>
    </source>
</evidence>
<sequence length="73" mass="7919">MASKVAVVTGANKGIGFSVVKGLCSKFNGVVYLTARNRERGLEAVNNLKSIGLSPEFHILDMMVNTQSTEYQK</sequence>
<keyword evidence="3" id="KW-0560">Oxidoreductase</keyword>
<dbReference type="Proteomes" id="UP000837857">
    <property type="component" value="Chromosome 24"/>
</dbReference>
<dbReference type="InterPro" id="IPR036291">
    <property type="entry name" value="NAD(P)-bd_dom_sf"/>
</dbReference>
<evidence type="ECO:0000313" key="5">
    <source>
        <dbReference type="Proteomes" id="UP000837857"/>
    </source>
</evidence>
<evidence type="ECO:0000256" key="2">
    <source>
        <dbReference type="ARBA" id="ARBA00022857"/>
    </source>
</evidence>
<protein>
    <recommendedName>
        <fullName evidence="6">Carbonyl reductase</fullName>
    </recommendedName>
</protein>
<gene>
    <name evidence="4" type="ORF">IPOD504_LOCUS9923</name>
</gene>
<dbReference type="PANTHER" id="PTHR43963">
    <property type="entry name" value="CARBONYL REDUCTASE 1-RELATED"/>
    <property type="match status" value="1"/>
</dbReference>
<reference evidence="4" key="1">
    <citation type="submission" date="2022-03" db="EMBL/GenBank/DDBJ databases">
        <authorList>
            <person name="Martin H S."/>
        </authorList>
    </citation>
    <scope>NUCLEOTIDE SEQUENCE</scope>
</reference>
<evidence type="ECO:0000256" key="3">
    <source>
        <dbReference type="ARBA" id="ARBA00023002"/>
    </source>
</evidence>
<keyword evidence="5" id="KW-1185">Reference proteome</keyword>
<dbReference type="Pfam" id="PF00106">
    <property type="entry name" value="adh_short"/>
    <property type="match status" value="1"/>
</dbReference>
<proteinExistence type="inferred from homology"/>
<accession>A0ABN8IKS9</accession>
<dbReference type="SUPFAM" id="SSF51735">
    <property type="entry name" value="NAD(P)-binding Rossmann-fold domains"/>
    <property type="match status" value="1"/>
</dbReference>
<evidence type="ECO:0000313" key="4">
    <source>
        <dbReference type="EMBL" id="CAH2057003.1"/>
    </source>
</evidence>
<dbReference type="PANTHER" id="PTHR43963:SF6">
    <property type="entry name" value="CHAIN DEHYDROGENASE FAMILY PROTEIN, PUTATIVE (AFU_ORTHOLOGUE AFUA_3G15350)-RELATED"/>
    <property type="match status" value="1"/>
</dbReference>
<keyword evidence="2" id="KW-0521">NADP</keyword>
<organism evidence="4 5">
    <name type="scientific">Iphiclides podalirius</name>
    <name type="common">scarce swallowtail</name>
    <dbReference type="NCBI Taxonomy" id="110791"/>
    <lineage>
        <taxon>Eukaryota</taxon>
        <taxon>Metazoa</taxon>
        <taxon>Ecdysozoa</taxon>
        <taxon>Arthropoda</taxon>
        <taxon>Hexapoda</taxon>
        <taxon>Insecta</taxon>
        <taxon>Pterygota</taxon>
        <taxon>Neoptera</taxon>
        <taxon>Endopterygota</taxon>
        <taxon>Lepidoptera</taxon>
        <taxon>Glossata</taxon>
        <taxon>Ditrysia</taxon>
        <taxon>Papilionoidea</taxon>
        <taxon>Papilionidae</taxon>
        <taxon>Papilioninae</taxon>
        <taxon>Iphiclides</taxon>
    </lineage>
</organism>
<name>A0ABN8IKS9_9NEOP</name>
<dbReference type="EMBL" id="OW152836">
    <property type="protein sequence ID" value="CAH2057003.1"/>
    <property type="molecule type" value="Genomic_DNA"/>
</dbReference>
<comment type="similarity">
    <text evidence="1">Belongs to the short-chain dehydrogenases/reductases (SDR) family.</text>
</comment>